<dbReference type="Pfam" id="PF21621">
    <property type="entry name" value="MPI_cupin_dom"/>
    <property type="match status" value="1"/>
</dbReference>
<evidence type="ECO:0000313" key="7">
    <source>
        <dbReference type="Proteomes" id="UP000199632"/>
    </source>
</evidence>
<dbReference type="Gene3D" id="2.60.120.10">
    <property type="entry name" value="Jelly Rolls"/>
    <property type="match status" value="2"/>
</dbReference>
<evidence type="ECO:0000256" key="3">
    <source>
        <dbReference type="ARBA" id="ARBA00029741"/>
    </source>
</evidence>
<dbReference type="SUPFAM" id="SSF51182">
    <property type="entry name" value="RmlC-like cupins"/>
    <property type="match status" value="1"/>
</dbReference>
<dbReference type="InterPro" id="IPR011051">
    <property type="entry name" value="RmlC_Cupin_sf"/>
</dbReference>
<evidence type="ECO:0000313" key="6">
    <source>
        <dbReference type="EMBL" id="SDZ61301.1"/>
    </source>
</evidence>
<dbReference type="STRING" id="137265.SAMN05421684_7221"/>
<proteinExistence type="predicted"/>
<evidence type="ECO:0000256" key="1">
    <source>
        <dbReference type="ARBA" id="ARBA00022723"/>
    </source>
</evidence>
<dbReference type="InterPro" id="IPR014710">
    <property type="entry name" value="RmlC-like_jellyroll"/>
</dbReference>
<dbReference type="InterPro" id="IPR051804">
    <property type="entry name" value="Carb_Metab_Reg_Kinase/Isom"/>
</dbReference>
<evidence type="ECO:0000256" key="4">
    <source>
        <dbReference type="ARBA" id="ARBA00030762"/>
    </source>
</evidence>
<reference evidence="7" key="1">
    <citation type="submission" date="2016-10" db="EMBL/GenBank/DDBJ databases">
        <authorList>
            <person name="Varghese N."/>
            <person name="Submissions S."/>
        </authorList>
    </citation>
    <scope>NUCLEOTIDE SEQUENCE [LARGE SCALE GENOMIC DNA]</scope>
    <source>
        <strain evidence="7">DSM 44718</strain>
    </source>
</reference>
<protein>
    <recommendedName>
        <fullName evidence="3">Phosphohexomutase</fullName>
    </recommendedName>
    <alternativeName>
        <fullName evidence="4">Phosphomannose isomerase</fullName>
    </alternativeName>
</protein>
<dbReference type="Proteomes" id="UP000199632">
    <property type="component" value="Unassembled WGS sequence"/>
</dbReference>
<keyword evidence="7" id="KW-1185">Reference proteome</keyword>
<dbReference type="GO" id="GO:0046872">
    <property type="term" value="F:metal ion binding"/>
    <property type="evidence" value="ECO:0007669"/>
    <property type="project" value="UniProtKB-KW"/>
</dbReference>
<dbReference type="EMBL" id="FNQB01000004">
    <property type="protein sequence ID" value="SDZ61301.1"/>
    <property type="molecule type" value="Genomic_DNA"/>
</dbReference>
<dbReference type="InterPro" id="IPR049071">
    <property type="entry name" value="MPI_cupin_dom"/>
</dbReference>
<organism evidence="6 7">
    <name type="scientific">Asanoa ishikariensis</name>
    <dbReference type="NCBI Taxonomy" id="137265"/>
    <lineage>
        <taxon>Bacteria</taxon>
        <taxon>Bacillati</taxon>
        <taxon>Actinomycetota</taxon>
        <taxon>Actinomycetes</taxon>
        <taxon>Micromonosporales</taxon>
        <taxon>Micromonosporaceae</taxon>
        <taxon>Asanoa</taxon>
    </lineage>
</organism>
<dbReference type="AlphaFoldDB" id="A0A1H3UGV5"/>
<dbReference type="PANTHER" id="PTHR42742:SF3">
    <property type="entry name" value="FRUCTOKINASE"/>
    <property type="match status" value="1"/>
</dbReference>
<dbReference type="CDD" id="cd07010">
    <property type="entry name" value="cupin_PMI_type_I_N_bac"/>
    <property type="match status" value="1"/>
</dbReference>
<keyword evidence="2" id="KW-0862">Zinc</keyword>
<dbReference type="PANTHER" id="PTHR42742">
    <property type="entry name" value="TRANSCRIPTIONAL REPRESSOR MPRA"/>
    <property type="match status" value="1"/>
</dbReference>
<evidence type="ECO:0000259" key="5">
    <source>
        <dbReference type="Pfam" id="PF21621"/>
    </source>
</evidence>
<keyword evidence="1" id="KW-0479">Metal-binding</keyword>
<name>A0A1H3UGV5_9ACTN</name>
<accession>A0A1H3UGV5</accession>
<feature type="domain" description="Mannose-6-phosphate isomerase cupin" evidence="5">
    <location>
        <begin position="287"/>
        <end position="338"/>
    </location>
</feature>
<evidence type="ECO:0000256" key="2">
    <source>
        <dbReference type="ARBA" id="ARBA00022833"/>
    </source>
</evidence>
<gene>
    <name evidence="6" type="ORF">SAMN05421684_7221</name>
</gene>
<sequence length="343" mass="36856">MITASPRNPEEIHMTVIALPANQPADRFYLGGDRIAAFRGSAPTGDHVPEDWVGSATTVAGFDSLGLTVLPDGRSLRAAIADDPVHWLGAAHVDRFGADPALLVKLLDAGERLPVHAHPDDAFAQSHLGCRNGKTESWIILSAEPGAKVHLGFRADVPPATLADWVARQDRPAMLEALHTVEVTAGDTIFVPAGYPHAIGPGILLLELQQAADLSLLLEYDGFAVDGPRDGHLGIGFDAALPCVRRQAVPAETLKELRGRLDDPHIFPRYADEFFRANRHSGPSTWDPSFSIAAVLSGEGRLTWSTNESLPLRPGMTVLTAHNTGRVHVEGDVELIRCRPPAL</sequence>
<keyword evidence="6" id="KW-0413">Isomerase</keyword>
<dbReference type="GO" id="GO:0016853">
    <property type="term" value="F:isomerase activity"/>
    <property type="evidence" value="ECO:0007669"/>
    <property type="project" value="UniProtKB-KW"/>
</dbReference>